<reference evidence="2 3" key="1">
    <citation type="journal article" date="2014" name="Genome Announc.">
        <title>Draft Genome Sequence of Magnetospirillum sp. Strain SO-1, a Freshwater Magnetotactic Bacterium Isolated from the Ol'khovka River, Russia.</title>
        <authorList>
            <person name="Grouzdev D.S."/>
            <person name="Dziuba M.V."/>
            <person name="Sukhacheva M.S."/>
            <person name="Mardanov A.V."/>
            <person name="Beletskiy A.V."/>
            <person name="Kuznetsov B.B."/>
            <person name="Skryabin K.G."/>
        </authorList>
    </citation>
    <scope>NUCLEOTIDE SEQUENCE [LARGE SCALE GENOMIC DNA]</scope>
    <source>
        <strain evidence="2 3">SO-1</strain>
    </source>
</reference>
<keyword evidence="1" id="KW-1133">Transmembrane helix</keyword>
<gene>
    <name evidence="2" type="ORF">H261_14780</name>
</gene>
<evidence type="ECO:0000313" key="3">
    <source>
        <dbReference type="Proteomes" id="UP000011744"/>
    </source>
</evidence>
<dbReference type="STRING" id="1244869.H261_14780"/>
<dbReference type="Proteomes" id="UP000011744">
    <property type="component" value="Unassembled WGS sequence"/>
</dbReference>
<keyword evidence="3" id="KW-1185">Reference proteome</keyword>
<protein>
    <submittedName>
        <fullName evidence="2">Uncharacterized protein</fullName>
    </submittedName>
</protein>
<name>M3A8P7_9PROT</name>
<dbReference type="EMBL" id="AONQ01000041">
    <property type="protein sequence ID" value="EME69153.1"/>
    <property type="molecule type" value="Genomic_DNA"/>
</dbReference>
<dbReference type="PATRIC" id="fig|1244869.3.peg.2973"/>
<keyword evidence="1" id="KW-0812">Transmembrane</keyword>
<dbReference type="InterPro" id="IPR029151">
    <property type="entry name" value="Sensor-like_sf"/>
</dbReference>
<dbReference type="AlphaFoldDB" id="M3A8P7"/>
<feature type="transmembrane region" description="Helical" evidence="1">
    <location>
        <begin position="197"/>
        <end position="216"/>
    </location>
</feature>
<feature type="transmembrane region" description="Helical" evidence="1">
    <location>
        <begin position="31"/>
        <end position="52"/>
    </location>
</feature>
<keyword evidence="1" id="KW-0472">Membrane</keyword>
<accession>M3A8P7</accession>
<evidence type="ECO:0000313" key="2">
    <source>
        <dbReference type="EMBL" id="EME69153.1"/>
    </source>
</evidence>
<comment type="caution">
    <text evidence="2">The sequence shown here is derived from an EMBL/GenBank/DDBJ whole genome shotgun (WGS) entry which is preliminary data.</text>
</comment>
<dbReference type="SUPFAM" id="SSF103190">
    <property type="entry name" value="Sensory domain-like"/>
    <property type="match status" value="1"/>
</dbReference>
<organism evidence="2 3">
    <name type="scientific">Paramagnetospirillum caucaseum</name>
    <dbReference type="NCBI Taxonomy" id="1244869"/>
    <lineage>
        <taxon>Bacteria</taxon>
        <taxon>Pseudomonadati</taxon>
        <taxon>Pseudomonadota</taxon>
        <taxon>Alphaproteobacteria</taxon>
        <taxon>Rhodospirillales</taxon>
        <taxon>Magnetospirillaceae</taxon>
        <taxon>Paramagnetospirillum</taxon>
    </lineage>
</organism>
<proteinExistence type="predicted"/>
<dbReference type="eggNOG" id="ENOG5033D8P">
    <property type="taxonomic scope" value="Bacteria"/>
</dbReference>
<sequence>MELMGQSSIAGGAGACLPPARPVRWSLARKVSLALVSILLSTLLLTAFFAYYKFESVYSAQVQSRYSFVVFTIKKRIEDSLNLGFALRQLRQVQEIIEREKSRDSQILAVEVYDYRGEVLFDTDRGAIGTRVSDSLAEAIRSGMQQSFSVVDEDNLIVGLPLVNNLGKVEGGVVLRYPMAYVEKGVSGLLSQLLKSIAIALAAASVVAVGGLYILFGGVGRKLGSMEKTMGEVLSVGGQAIPESGGDSFEARFAEFVGKTRETIDHVKDATDEVGRLDRLM</sequence>
<evidence type="ECO:0000256" key="1">
    <source>
        <dbReference type="SAM" id="Phobius"/>
    </source>
</evidence>
<dbReference type="RefSeq" id="WP_008618936.1">
    <property type="nucleotide sequence ID" value="NZ_AONQ01000041.1"/>
</dbReference>